<dbReference type="GO" id="GO:0016020">
    <property type="term" value="C:membrane"/>
    <property type="evidence" value="ECO:0007669"/>
    <property type="project" value="UniProtKB-SubCell"/>
</dbReference>
<dbReference type="InterPro" id="IPR036922">
    <property type="entry name" value="Rieske_2Fe-2S_sf"/>
</dbReference>
<organism evidence="19">
    <name type="scientific">Drosophila wassermani</name>
    <dbReference type="NCBI Taxonomy" id="103847"/>
    <lineage>
        <taxon>Eukaryota</taxon>
        <taxon>Metazoa</taxon>
        <taxon>Ecdysozoa</taxon>
        <taxon>Arthropoda</taxon>
        <taxon>Hexapoda</taxon>
        <taxon>Insecta</taxon>
        <taxon>Pterygota</taxon>
        <taxon>Neoptera</taxon>
        <taxon>Endopterygota</taxon>
        <taxon>Diptera</taxon>
        <taxon>Brachycera</taxon>
        <taxon>Muscomorpha</taxon>
        <taxon>Ephydroidea</taxon>
        <taxon>Drosophilidae</taxon>
        <taxon>Drosophila</taxon>
    </lineage>
</organism>
<comment type="cofactor">
    <cofactor evidence="1">
        <name>Fe cation</name>
        <dbReference type="ChEBI" id="CHEBI:24875"/>
    </cofactor>
</comment>
<reference evidence="19" key="1">
    <citation type="journal article" date="2012" name="Science">
        <title>Mutations in the neverland gene turned Drosophila pachea into an obligate specialist species.</title>
        <authorList>
            <person name="Lang M."/>
            <person name="Murat S."/>
            <person name="Clark A.G."/>
            <person name="Gouppil G."/>
            <person name="Blais C."/>
            <person name="Matzkin L.M."/>
            <person name="Guittard E."/>
            <person name="Yoshiyama-Yanagawa T."/>
            <person name="Kataoka H."/>
            <person name="Niwa R."/>
            <person name="Lafont R."/>
            <person name="Dauphin-Villemant C."/>
            <person name="Orgogozo V."/>
        </authorList>
    </citation>
    <scope>NUCLEOTIDE SEQUENCE</scope>
    <source>
        <strain evidence="19">15090-11697.11</strain>
    </source>
</reference>
<feature type="transmembrane region" description="Helical" evidence="17">
    <location>
        <begin position="28"/>
        <end position="52"/>
    </location>
</feature>
<evidence type="ECO:0000256" key="11">
    <source>
        <dbReference type="ARBA" id="ARBA00023136"/>
    </source>
</evidence>
<keyword evidence="7 17" id="KW-1133">Transmembrane helix</keyword>
<dbReference type="UniPathway" id="UPA01020"/>
<evidence type="ECO:0000256" key="13">
    <source>
        <dbReference type="ARBA" id="ARBA00025729"/>
    </source>
</evidence>
<dbReference type="PANTHER" id="PTHR21266">
    <property type="entry name" value="IRON-SULFUR DOMAIN CONTAINING PROTEIN"/>
    <property type="match status" value="1"/>
</dbReference>
<dbReference type="Gene3D" id="2.102.10.10">
    <property type="entry name" value="Rieske [2Fe-2S] iron-sulphur domain"/>
    <property type="match status" value="1"/>
</dbReference>
<dbReference type="PANTHER" id="PTHR21266:SF32">
    <property type="entry name" value="CHOLESTEROL 7-DESATURASE NVD"/>
    <property type="match status" value="1"/>
</dbReference>
<keyword evidence="11 17" id="KW-0472">Membrane</keyword>
<sequence length="436" mass="50753">MDLSTSNFSTILMDNVKTMLGHDNFPTILLYTPSVKVLCSIIFLILLLYWLFFIPLNWTWYKDQWGDYSNDKGINCNSKRSAINRLRSTRRIGAKELPPPYPNGWYGILESSKLRAGESKHISCLGEQFIVFRSQAGEVYILDAYCPHLGANLSKGGRVIGDNIECPFHHWSFRGSDGMCTNIPYSNNIHSSTRTKKWTSTEVNGFIFLWYNVEESEVPWNIPKSVGVAKDELIYLGRNEFYVNCHIQEIPENGADLGHFQAIHDDNVICGYWNQKRSIFSRLGYHNWTASWNRTDLSHVAELKINHTFDLFGKFKCFRMNVIGKQIGPSYVHLILNSPTFGDVEIFQTIIPVEPLVQKVIHRFYSTRKMAPIMKFFVFAESVMFQRDMNIWNHKQYRSNPMLVLEEAPLKKFRKWYAQFYTVNSKTFQVANNHDW</sequence>
<evidence type="ECO:0000256" key="16">
    <source>
        <dbReference type="ARBA" id="ARBA00049548"/>
    </source>
</evidence>
<evidence type="ECO:0000256" key="4">
    <source>
        <dbReference type="ARBA" id="ARBA00022692"/>
    </source>
</evidence>
<keyword evidence="6" id="KW-0479">Metal-binding</keyword>
<evidence type="ECO:0000256" key="15">
    <source>
        <dbReference type="ARBA" id="ARBA00047853"/>
    </source>
</evidence>
<dbReference type="GO" id="GO:0170056">
    <property type="term" value="F:cholesterol 7-desaturase [NAD(P)H] activity"/>
    <property type="evidence" value="ECO:0007669"/>
    <property type="project" value="UniProtKB-EC"/>
</dbReference>
<dbReference type="EMBL" id="JF764593">
    <property type="protein sequence ID" value="AFD97360.1"/>
    <property type="molecule type" value="Genomic_DNA"/>
</dbReference>
<evidence type="ECO:0000313" key="19">
    <source>
        <dbReference type="EMBL" id="AFD97360.1"/>
    </source>
</evidence>
<evidence type="ECO:0000256" key="2">
    <source>
        <dbReference type="ARBA" id="ARBA00004370"/>
    </source>
</evidence>
<dbReference type="GO" id="GO:0046872">
    <property type="term" value="F:metal ion binding"/>
    <property type="evidence" value="ECO:0007669"/>
    <property type="project" value="UniProtKB-KW"/>
</dbReference>
<keyword evidence="9" id="KW-0408">Iron</keyword>
<dbReference type="SUPFAM" id="SSF55961">
    <property type="entry name" value="Bet v1-like"/>
    <property type="match status" value="1"/>
</dbReference>
<comment type="catalytic activity">
    <reaction evidence="16">
        <text>cholesterol + NADPH + O2 + H(+) = 7-dehydrocholesterol + NADP(+) + 2 H2O</text>
        <dbReference type="Rhea" id="RHEA:45024"/>
        <dbReference type="ChEBI" id="CHEBI:15377"/>
        <dbReference type="ChEBI" id="CHEBI:15378"/>
        <dbReference type="ChEBI" id="CHEBI:15379"/>
        <dbReference type="ChEBI" id="CHEBI:16113"/>
        <dbReference type="ChEBI" id="CHEBI:17759"/>
        <dbReference type="ChEBI" id="CHEBI:57783"/>
        <dbReference type="ChEBI" id="CHEBI:58349"/>
        <dbReference type="EC" id="1.14.19.21"/>
    </reaction>
    <physiologicalReaction direction="left-to-right" evidence="16">
        <dbReference type="Rhea" id="RHEA:45025"/>
    </physiologicalReaction>
</comment>
<evidence type="ECO:0000259" key="18">
    <source>
        <dbReference type="PROSITE" id="PS51296"/>
    </source>
</evidence>
<keyword evidence="8" id="KW-0560">Oxidoreductase</keyword>
<gene>
    <name evidence="19" type="primary">nvd</name>
</gene>
<dbReference type="PROSITE" id="PS51296">
    <property type="entry name" value="RIESKE"/>
    <property type="match status" value="1"/>
</dbReference>
<dbReference type="Pfam" id="PF19298">
    <property type="entry name" value="KshA_C"/>
    <property type="match status" value="1"/>
</dbReference>
<dbReference type="GO" id="GO:0005737">
    <property type="term" value="C:cytoplasm"/>
    <property type="evidence" value="ECO:0007669"/>
    <property type="project" value="TreeGrafter"/>
</dbReference>
<accession>J9PZT9</accession>
<evidence type="ECO:0000256" key="3">
    <source>
        <dbReference type="ARBA" id="ARBA00004972"/>
    </source>
</evidence>
<evidence type="ECO:0000256" key="6">
    <source>
        <dbReference type="ARBA" id="ARBA00022723"/>
    </source>
</evidence>
<protein>
    <recommendedName>
        <fullName evidence="14">cholesterol 7-desaturase</fullName>
        <ecNumber evidence="14">1.14.19.21</ecNumber>
    </recommendedName>
</protein>
<evidence type="ECO:0000256" key="10">
    <source>
        <dbReference type="ARBA" id="ARBA00023014"/>
    </source>
</evidence>
<name>J9PZT9_9MUSC</name>
<dbReference type="AlphaFoldDB" id="J9PZT9"/>
<dbReference type="GO" id="GO:0051537">
    <property type="term" value="F:2 iron, 2 sulfur cluster binding"/>
    <property type="evidence" value="ECO:0007669"/>
    <property type="project" value="UniProtKB-KW"/>
</dbReference>
<keyword evidence="5" id="KW-0001">2Fe-2S</keyword>
<comment type="similarity">
    <text evidence="13">Belongs to the cholesterol 7-desaturase family.</text>
</comment>
<dbReference type="InterPro" id="IPR045605">
    <property type="entry name" value="KshA-like_C"/>
</dbReference>
<feature type="domain" description="Rieske" evidence="18">
    <location>
        <begin position="105"/>
        <end position="209"/>
    </location>
</feature>
<evidence type="ECO:0000256" key="5">
    <source>
        <dbReference type="ARBA" id="ARBA00022714"/>
    </source>
</evidence>
<comment type="pathway">
    <text evidence="12">Steroid hormone biosynthesis; dafachronic acid biosynthesis.</text>
</comment>
<dbReference type="GO" id="GO:0008203">
    <property type="term" value="P:cholesterol metabolic process"/>
    <property type="evidence" value="ECO:0007669"/>
    <property type="project" value="InterPro"/>
</dbReference>
<comment type="subcellular location">
    <subcellularLocation>
        <location evidence="2">Membrane</location>
    </subcellularLocation>
</comment>
<evidence type="ECO:0000256" key="1">
    <source>
        <dbReference type="ARBA" id="ARBA00001962"/>
    </source>
</evidence>
<evidence type="ECO:0000256" key="8">
    <source>
        <dbReference type="ARBA" id="ARBA00023002"/>
    </source>
</evidence>
<dbReference type="EC" id="1.14.19.21" evidence="14"/>
<dbReference type="SUPFAM" id="SSF50022">
    <property type="entry name" value="ISP domain"/>
    <property type="match status" value="1"/>
</dbReference>
<dbReference type="InterPro" id="IPR050584">
    <property type="entry name" value="Cholesterol_7-desaturase"/>
</dbReference>
<dbReference type="InterPro" id="IPR017941">
    <property type="entry name" value="Rieske_2Fe-2S"/>
</dbReference>
<keyword evidence="10" id="KW-0411">Iron-sulfur</keyword>
<comment type="pathway">
    <text evidence="3">Hormone biosynthesis.</text>
</comment>
<dbReference type="Pfam" id="PF00355">
    <property type="entry name" value="Rieske"/>
    <property type="match status" value="1"/>
</dbReference>
<proteinExistence type="inferred from homology"/>
<evidence type="ECO:0000256" key="9">
    <source>
        <dbReference type="ARBA" id="ARBA00023004"/>
    </source>
</evidence>
<evidence type="ECO:0000256" key="17">
    <source>
        <dbReference type="SAM" id="Phobius"/>
    </source>
</evidence>
<evidence type="ECO:0000256" key="12">
    <source>
        <dbReference type="ARBA" id="ARBA00025712"/>
    </source>
</evidence>
<keyword evidence="4 17" id="KW-0812">Transmembrane</keyword>
<dbReference type="Gene3D" id="3.90.380.10">
    <property type="entry name" value="Naphthalene 1,2-dioxygenase Alpha Subunit, Chain A, domain 1"/>
    <property type="match status" value="1"/>
</dbReference>
<comment type="catalytic activity">
    <reaction evidence="15">
        <text>cholesterol + NADH + O2 + H(+) = 7-dehydrocholesterol + NAD(+) + 2 H2O</text>
        <dbReference type="Rhea" id="RHEA:51644"/>
        <dbReference type="ChEBI" id="CHEBI:15377"/>
        <dbReference type="ChEBI" id="CHEBI:15378"/>
        <dbReference type="ChEBI" id="CHEBI:15379"/>
        <dbReference type="ChEBI" id="CHEBI:16113"/>
        <dbReference type="ChEBI" id="CHEBI:17759"/>
        <dbReference type="ChEBI" id="CHEBI:57540"/>
        <dbReference type="ChEBI" id="CHEBI:57945"/>
        <dbReference type="EC" id="1.14.19.21"/>
    </reaction>
    <physiologicalReaction direction="left-to-right" evidence="15">
        <dbReference type="Rhea" id="RHEA:51645"/>
    </physiologicalReaction>
</comment>
<evidence type="ECO:0000256" key="7">
    <source>
        <dbReference type="ARBA" id="ARBA00022989"/>
    </source>
</evidence>
<evidence type="ECO:0000256" key="14">
    <source>
        <dbReference type="ARBA" id="ARBA00026095"/>
    </source>
</evidence>